<evidence type="ECO:0000313" key="2">
    <source>
        <dbReference type="Proteomes" id="UP001164929"/>
    </source>
</evidence>
<protein>
    <submittedName>
        <fullName evidence="1">Uncharacterized protein</fullName>
    </submittedName>
</protein>
<accession>A0AAD6MLB2</accession>
<organism evidence="1 2">
    <name type="scientific">Populus alba x Populus x berolinensis</name>
    <dbReference type="NCBI Taxonomy" id="444605"/>
    <lineage>
        <taxon>Eukaryota</taxon>
        <taxon>Viridiplantae</taxon>
        <taxon>Streptophyta</taxon>
        <taxon>Embryophyta</taxon>
        <taxon>Tracheophyta</taxon>
        <taxon>Spermatophyta</taxon>
        <taxon>Magnoliopsida</taxon>
        <taxon>eudicotyledons</taxon>
        <taxon>Gunneridae</taxon>
        <taxon>Pentapetalae</taxon>
        <taxon>rosids</taxon>
        <taxon>fabids</taxon>
        <taxon>Malpighiales</taxon>
        <taxon>Salicaceae</taxon>
        <taxon>Saliceae</taxon>
        <taxon>Populus</taxon>
    </lineage>
</organism>
<reference evidence="1" key="1">
    <citation type="journal article" date="2023" name="Mol. Ecol. Resour.">
        <title>Chromosome-level genome assembly of a triploid poplar Populus alba 'Berolinensis'.</title>
        <authorList>
            <person name="Chen S."/>
            <person name="Yu Y."/>
            <person name="Wang X."/>
            <person name="Wang S."/>
            <person name="Zhang T."/>
            <person name="Zhou Y."/>
            <person name="He R."/>
            <person name="Meng N."/>
            <person name="Wang Y."/>
            <person name="Liu W."/>
            <person name="Liu Z."/>
            <person name="Liu J."/>
            <person name="Guo Q."/>
            <person name="Huang H."/>
            <person name="Sederoff R.R."/>
            <person name="Wang G."/>
            <person name="Qu G."/>
            <person name="Chen S."/>
        </authorList>
    </citation>
    <scope>NUCLEOTIDE SEQUENCE</scope>
    <source>
        <strain evidence="1">SC-2020</strain>
    </source>
</reference>
<gene>
    <name evidence="1" type="ORF">NC653_020666</name>
</gene>
<sequence>MYTNFELFNIETNRGLSDDLLLFRSYHPKWDVLACSLGFFFFESGCCIHGRKGSLSSARGLNSF</sequence>
<dbReference type="Proteomes" id="UP001164929">
    <property type="component" value="Chromosome 8"/>
</dbReference>
<comment type="caution">
    <text evidence="1">The sequence shown here is derived from an EMBL/GenBank/DDBJ whole genome shotgun (WGS) entry which is preliminary data.</text>
</comment>
<name>A0AAD6MLB2_9ROSI</name>
<proteinExistence type="predicted"/>
<dbReference type="EMBL" id="JAQIZT010000008">
    <property type="protein sequence ID" value="KAJ6987481.1"/>
    <property type="molecule type" value="Genomic_DNA"/>
</dbReference>
<keyword evidence="2" id="KW-1185">Reference proteome</keyword>
<evidence type="ECO:0000313" key="1">
    <source>
        <dbReference type="EMBL" id="KAJ6987481.1"/>
    </source>
</evidence>
<dbReference type="AlphaFoldDB" id="A0AAD6MLB2"/>